<reference evidence="1 2" key="1">
    <citation type="submission" date="2019-11" db="EMBL/GenBank/DDBJ databases">
        <title>Whole-genome sequence of a Rhodoblastus acidophilus DSM 142.</title>
        <authorList>
            <person name="Kyndt J.A."/>
            <person name="Meyer T.E."/>
        </authorList>
    </citation>
    <scope>NUCLEOTIDE SEQUENCE [LARGE SCALE GENOMIC DNA]</scope>
    <source>
        <strain evidence="1 2">DSM 142</strain>
    </source>
</reference>
<sequence length="70" mass="7966">MKQHLERALYELCYALAGFEQARANKPAKDLRGAEKADSVIVLLRLSQWGVETALRSMRDRDAAPARPRR</sequence>
<name>A0A6N8DTQ1_RHOAC</name>
<protein>
    <submittedName>
        <fullName evidence="1">Uncharacterized protein</fullName>
    </submittedName>
</protein>
<comment type="caution">
    <text evidence="1">The sequence shown here is derived from an EMBL/GenBank/DDBJ whole genome shotgun (WGS) entry which is preliminary data.</text>
</comment>
<proteinExistence type="predicted"/>
<gene>
    <name evidence="1" type="ORF">GJ654_16215</name>
</gene>
<accession>A0A6N8DTQ1</accession>
<evidence type="ECO:0000313" key="1">
    <source>
        <dbReference type="EMBL" id="MTV32531.1"/>
    </source>
</evidence>
<evidence type="ECO:0000313" key="2">
    <source>
        <dbReference type="Proteomes" id="UP000439113"/>
    </source>
</evidence>
<dbReference type="Proteomes" id="UP000439113">
    <property type="component" value="Unassembled WGS sequence"/>
</dbReference>
<dbReference type="AlphaFoldDB" id="A0A6N8DTQ1"/>
<dbReference type="OrthoDB" id="8456087at2"/>
<dbReference type="RefSeq" id="WP_155447221.1">
    <property type="nucleotide sequence ID" value="NZ_JAOQNR010000007.1"/>
</dbReference>
<organism evidence="1 2">
    <name type="scientific">Rhodoblastus acidophilus</name>
    <name type="common">Rhodopseudomonas acidophila</name>
    <dbReference type="NCBI Taxonomy" id="1074"/>
    <lineage>
        <taxon>Bacteria</taxon>
        <taxon>Pseudomonadati</taxon>
        <taxon>Pseudomonadota</taxon>
        <taxon>Alphaproteobacteria</taxon>
        <taxon>Hyphomicrobiales</taxon>
        <taxon>Rhodoblastaceae</taxon>
        <taxon>Rhodoblastus</taxon>
    </lineage>
</organism>
<dbReference type="EMBL" id="WNKS01000018">
    <property type="protein sequence ID" value="MTV32531.1"/>
    <property type="molecule type" value="Genomic_DNA"/>
</dbReference>